<accession>A0A5C4SDD0</accession>
<name>A0A5C4SDD0_9FLAO</name>
<comment type="cofactor">
    <cofactor evidence="1">
        <name>Ca(2+)</name>
        <dbReference type="ChEBI" id="CHEBI:29108"/>
    </cofactor>
</comment>
<dbReference type="InterPro" id="IPR017850">
    <property type="entry name" value="Alkaline_phosphatase_core_sf"/>
</dbReference>
<dbReference type="Gene3D" id="3.30.1120.10">
    <property type="match status" value="1"/>
</dbReference>
<dbReference type="PROSITE" id="PS00149">
    <property type="entry name" value="SULFATASE_2"/>
    <property type="match status" value="1"/>
</dbReference>
<sequence length="492" mass="54816">MKIYGIVLSSLLLVVFSCNHRNRTKKTSEVATTLPLKPNIVFILADDLGFTDLGFTGSDLYQTPNIDQLAKDGMYFPVAHSSHPTCQPSRISLMTGKTPGRLKAISHGSLGGVEGPGIEIPAEEVTLGEALQKGGYTTAHIGKWHIGQGDNQPKYRGFNVDIASNDFCCPGSYFYPYSSVSKNPNKDKLAAIPDLEGYNQGTHLTEALSNEAVKFISAQKNSDKPFYLNLWYYAVHTPIQSEKEKIKKYKALITPNTRHNHAAYAGLVEHLDDGVGRVLKALEENGLSENTVVIFMGDNGGELRNGITDNTPLRGGKGMFYEGGTRTPMFVKWPNVVKPGSVCNERVVGWDIYPTVLSIANIEGDANHNKNVDGEDLTPLLNNPKNTLEPREFNWLKYVAMVHYNSKLTERNWPGGSIIKDDWKLIEYFEMPVANVTHHFKLFNLKEDPSEKNNLVDSMPKKVNALKKAMQNWRKEIGADDYSMESFYGHLN</sequence>
<dbReference type="CDD" id="cd16144">
    <property type="entry name" value="ARS_like"/>
    <property type="match status" value="1"/>
</dbReference>
<evidence type="ECO:0000256" key="5">
    <source>
        <dbReference type="ARBA" id="ARBA00022801"/>
    </source>
</evidence>
<feature type="domain" description="Sulfatase N-terminal" evidence="7">
    <location>
        <begin position="38"/>
        <end position="362"/>
    </location>
</feature>
<evidence type="ECO:0000256" key="1">
    <source>
        <dbReference type="ARBA" id="ARBA00001913"/>
    </source>
</evidence>
<proteinExistence type="inferred from homology"/>
<dbReference type="EMBL" id="VDCS01000019">
    <property type="protein sequence ID" value="TNJ41496.1"/>
    <property type="molecule type" value="Genomic_DNA"/>
</dbReference>
<evidence type="ECO:0000256" key="4">
    <source>
        <dbReference type="ARBA" id="ARBA00022729"/>
    </source>
</evidence>
<keyword evidence="5" id="KW-0378">Hydrolase</keyword>
<dbReference type="Pfam" id="PF00884">
    <property type="entry name" value="Sulfatase"/>
    <property type="match status" value="1"/>
</dbReference>
<evidence type="ECO:0000256" key="6">
    <source>
        <dbReference type="ARBA" id="ARBA00022837"/>
    </source>
</evidence>
<evidence type="ECO:0000313" key="8">
    <source>
        <dbReference type="EMBL" id="TNJ41496.1"/>
    </source>
</evidence>
<reference evidence="8 9" key="1">
    <citation type="submission" date="2019-05" db="EMBL/GenBank/DDBJ databases">
        <title>Tamlana fucoidanivorans sp. nov., isolated from the surface of algae collected from Fujian province in China.</title>
        <authorList>
            <person name="Li J."/>
        </authorList>
    </citation>
    <scope>NUCLEOTIDE SEQUENCE [LARGE SCALE GENOMIC DNA]</scope>
    <source>
        <strain evidence="8 9">CW2-9</strain>
    </source>
</reference>
<evidence type="ECO:0000259" key="7">
    <source>
        <dbReference type="Pfam" id="PF00884"/>
    </source>
</evidence>
<dbReference type="InterPro" id="IPR050738">
    <property type="entry name" value="Sulfatase"/>
</dbReference>
<keyword evidence="3" id="KW-0479">Metal-binding</keyword>
<dbReference type="SUPFAM" id="SSF53649">
    <property type="entry name" value="Alkaline phosphatase-like"/>
    <property type="match status" value="1"/>
</dbReference>
<dbReference type="Gene3D" id="3.40.720.10">
    <property type="entry name" value="Alkaline Phosphatase, subunit A"/>
    <property type="match status" value="1"/>
</dbReference>
<keyword evidence="6" id="KW-0106">Calcium</keyword>
<dbReference type="OrthoDB" id="9765065at2"/>
<evidence type="ECO:0000256" key="3">
    <source>
        <dbReference type="ARBA" id="ARBA00022723"/>
    </source>
</evidence>
<dbReference type="GO" id="GO:0004065">
    <property type="term" value="F:arylsulfatase activity"/>
    <property type="evidence" value="ECO:0007669"/>
    <property type="project" value="TreeGrafter"/>
</dbReference>
<dbReference type="AlphaFoldDB" id="A0A5C4SDD0"/>
<dbReference type="Proteomes" id="UP000308713">
    <property type="component" value="Unassembled WGS sequence"/>
</dbReference>
<dbReference type="InterPro" id="IPR024607">
    <property type="entry name" value="Sulfatase_CS"/>
</dbReference>
<evidence type="ECO:0000256" key="2">
    <source>
        <dbReference type="ARBA" id="ARBA00008779"/>
    </source>
</evidence>
<comment type="similarity">
    <text evidence="2">Belongs to the sulfatase family.</text>
</comment>
<dbReference type="InterPro" id="IPR000917">
    <property type="entry name" value="Sulfatase_N"/>
</dbReference>
<evidence type="ECO:0000313" key="9">
    <source>
        <dbReference type="Proteomes" id="UP000308713"/>
    </source>
</evidence>
<dbReference type="PROSITE" id="PS51257">
    <property type="entry name" value="PROKAR_LIPOPROTEIN"/>
    <property type="match status" value="1"/>
</dbReference>
<dbReference type="PANTHER" id="PTHR42693">
    <property type="entry name" value="ARYLSULFATASE FAMILY MEMBER"/>
    <property type="match status" value="1"/>
</dbReference>
<dbReference type="PANTHER" id="PTHR42693:SF42">
    <property type="entry name" value="ARYLSULFATASE G"/>
    <property type="match status" value="1"/>
</dbReference>
<keyword evidence="9" id="KW-1185">Reference proteome</keyword>
<gene>
    <name evidence="8" type="ORF">FGF67_15900</name>
</gene>
<dbReference type="GO" id="GO:0046872">
    <property type="term" value="F:metal ion binding"/>
    <property type="evidence" value="ECO:0007669"/>
    <property type="project" value="UniProtKB-KW"/>
</dbReference>
<protein>
    <submittedName>
        <fullName evidence="8">Sulfatase</fullName>
    </submittedName>
</protein>
<comment type="caution">
    <text evidence="8">The sequence shown here is derived from an EMBL/GenBank/DDBJ whole genome shotgun (WGS) entry which is preliminary data.</text>
</comment>
<keyword evidence="4" id="KW-0732">Signal</keyword>
<dbReference type="RefSeq" id="WP_139698751.1">
    <property type="nucleotide sequence ID" value="NZ_CP074074.1"/>
</dbReference>
<organism evidence="8 9">
    <name type="scientific">Allotamlana fucoidanivorans</name>
    <dbReference type="NCBI Taxonomy" id="2583814"/>
    <lineage>
        <taxon>Bacteria</taxon>
        <taxon>Pseudomonadati</taxon>
        <taxon>Bacteroidota</taxon>
        <taxon>Flavobacteriia</taxon>
        <taxon>Flavobacteriales</taxon>
        <taxon>Flavobacteriaceae</taxon>
        <taxon>Allotamlana</taxon>
    </lineage>
</organism>